<accession>A0A3S5AG99</accession>
<dbReference type="Proteomes" id="UP000784294">
    <property type="component" value="Unassembled WGS sequence"/>
</dbReference>
<reference evidence="3" key="1">
    <citation type="submission" date="2018-11" db="EMBL/GenBank/DDBJ databases">
        <authorList>
            <consortium name="Pathogen Informatics"/>
        </authorList>
    </citation>
    <scope>NUCLEOTIDE SEQUENCE</scope>
</reference>
<dbReference type="PANTHER" id="PTHR46154:SF4">
    <property type="entry name" value="UREA ACTIVE TRANSPORTER"/>
    <property type="match status" value="1"/>
</dbReference>
<dbReference type="GO" id="GO:0015204">
    <property type="term" value="F:urea transmembrane transporter activity"/>
    <property type="evidence" value="ECO:0007669"/>
    <property type="project" value="InterPro"/>
</dbReference>
<feature type="transmembrane region" description="Helical" evidence="2">
    <location>
        <begin position="33"/>
        <end position="59"/>
    </location>
</feature>
<evidence type="ECO:0000313" key="3">
    <source>
        <dbReference type="EMBL" id="VEL23082.1"/>
    </source>
</evidence>
<gene>
    <name evidence="3" type="ORF">PXEA_LOCUS16522</name>
</gene>
<keyword evidence="1" id="KW-0813">Transport</keyword>
<sequence length="78" mass="8158">MFGIINVIGSIATVFPDQSYWQASTAAKPLEGVFGILAGAMIWFIIPYAFGTICGLGYLGLGVLNGTDLLTSNDVNDG</sequence>
<name>A0A3S5AG99_9PLAT</name>
<dbReference type="GO" id="GO:0005886">
    <property type="term" value="C:plasma membrane"/>
    <property type="evidence" value="ECO:0007669"/>
    <property type="project" value="TreeGrafter"/>
</dbReference>
<comment type="caution">
    <text evidence="3">The sequence shown here is derived from an EMBL/GenBank/DDBJ whole genome shotgun (WGS) entry which is preliminary data.</text>
</comment>
<dbReference type="PANTHER" id="PTHR46154">
    <property type="match status" value="1"/>
</dbReference>
<evidence type="ECO:0000256" key="2">
    <source>
        <dbReference type="SAM" id="Phobius"/>
    </source>
</evidence>
<dbReference type="EMBL" id="CAAALY010059931">
    <property type="protein sequence ID" value="VEL23082.1"/>
    <property type="molecule type" value="Genomic_DNA"/>
</dbReference>
<dbReference type="InterPro" id="IPR031155">
    <property type="entry name" value="DUR"/>
</dbReference>
<dbReference type="OrthoDB" id="6132759at2759"/>
<keyword evidence="2" id="KW-1133">Transmembrane helix</keyword>
<keyword evidence="2" id="KW-0812">Transmembrane</keyword>
<dbReference type="AlphaFoldDB" id="A0A3S5AG99"/>
<evidence type="ECO:0000313" key="4">
    <source>
        <dbReference type="Proteomes" id="UP000784294"/>
    </source>
</evidence>
<keyword evidence="2" id="KW-0472">Membrane</keyword>
<keyword evidence="4" id="KW-1185">Reference proteome</keyword>
<organism evidence="3 4">
    <name type="scientific">Protopolystoma xenopodis</name>
    <dbReference type="NCBI Taxonomy" id="117903"/>
    <lineage>
        <taxon>Eukaryota</taxon>
        <taxon>Metazoa</taxon>
        <taxon>Spiralia</taxon>
        <taxon>Lophotrochozoa</taxon>
        <taxon>Platyhelminthes</taxon>
        <taxon>Monogenea</taxon>
        <taxon>Polyopisthocotylea</taxon>
        <taxon>Polystomatidea</taxon>
        <taxon>Polystomatidae</taxon>
        <taxon>Protopolystoma</taxon>
    </lineage>
</organism>
<evidence type="ECO:0000256" key="1">
    <source>
        <dbReference type="ARBA" id="ARBA00022448"/>
    </source>
</evidence>
<protein>
    <submittedName>
        <fullName evidence="3">Uncharacterized protein</fullName>
    </submittedName>
</protein>
<proteinExistence type="predicted"/>